<dbReference type="CDD" id="cd01949">
    <property type="entry name" value="GGDEF"/>
    <property type="match status" value="1"/>
</dbReference>
<dbReference type="InterPro" id="IPR000160">
    <property type="entry name" value="GGDEF_dom"/>
</dbReference>
<comment type="catalytic activity">
    <reaction evidence="3">
        <text>2 GTP = 3',3'-c-di-GMP + 2 diphosphate</text>
        <dbReference type="Rhea" id="RHEA:24898"/>
        <dbReference type="ChEBI" id="CHEBI:33019"/>
        <dbReference type="ChEBI" id="CHEBI:37565"/>
        <dbReference type="ChEBI" id="CHEBI:58805"/>
        <dbReference type="EC" id="2.7.7.65"/>
    </reaction>
</comment>
<evidence type="ECO:0000256" key="2">
    <source>
        <dbReference type="ARBA" id="ARBA00012528"/>
    </source>
</evidence>
<name>A0A2N7UNB5_9GAMM</name>
<reference evidence="6 7" key="1">
    <citation type="submission" date="2018-01" db="EMBL/GenBank/DDBJ databases">
        <title>Halomonas endophytica sp. nov., isolated from storage liquid in the stems of Populus euphratica.</title>
        <authorList>
            <person name="Chen C."/>
        </authorList>
    </citation>
    <scope>NUCLEOTIDE SEQUENCE [LARGE SCALE GENOMIC DNA]</scope>
    <source>
        <strain evidence="6 7">BZ-SZ-XJ27</strain>
    </source>
</reference>
<keyword evidence="7" id="KW-1185">Reference proteome</keyword>
<dbReference type="Gene3D" id="3.30.70.270">
    <property type="match status" value="1"/>
</dbReference>
<organism evidence="6 7">
    <name type="scientific">Halomonas urumqiensis</name>
    <dbReference type="NCBI Taxonomy" id="1684789"/>
    <lineage>
        <taxon>Bacteria</taxon>
        <taxon>Pseudomonadati</taxon>
        <taxon>Pseudomonadota</taxon>
        <taxon>Gammaproteobacteria</taxon>
        <taxon>Oceanospirillales</taxon>
        <taxon>Halomonadaceae</taxon>
        <taxon>Halomonas</taxon>
    </lineage>
</organism>
<dbReference type="PROSITE" id="PS50887">
    <property type="entry name" value="GGDEF"/>
    <property type="match status" value="1"/>
</dbReference>
<dbReference type="InterPro" id="IPR050469">
    <property type="entry name" value="Diguanylate_Cyclase"/>
</dbReference>
<proteinExistence type="predicted"/>
<feature type="transmembrane region" description="Helical" evidence="4">
    <location>
        <begin position="179"/>
        <end position="199"/>
    </location>
</feature>
<evidence type="ECO:0000313" key="6">
    <source>
        <dbReference type="EMBL" id="PMR81906.1"/>
    </source>
</evidence>
<accession>A0A2N7UNB5</accession>
<dbReference type="FunFam" id="3.30.70.270:FF:000001">
    <property type="entry name" value="Diguanylate cyclase domain protein"/>
    <property type="match status" value="1"/>
</dbReference>
<dbReference type="Pfam" id="PF00990">
    <property type="entry name" value="GGDEF"/>
    <property type="match status" value="1"/>
</dbReference>
<dbReference type="EC" id="2.7.7.65" evidence="2"/>
<keyword evidence="4" id="KW-1133">Transmembrane helix</keyword>
<feature type="domain" description="GGDEF" evidence="5">
    <location>
        <begin position="242"/>
        <end position="380"/>
    </location>
</feature>
<dbReference type="SMART" id="SM00267">
    <property type="entry name" value="GGDEF"/>
    <property type="match status" value="1"/>
</dbReference>
<dbReference type="AlphaFoldDB" id="A0A2N7UNB5"/>
<comment type="cofactor">
    <cofactor evidence="1">
        <name>Mg(2+)</name>
        <dbReference type="ChEBI" id="CHEBI:18420"/>
    </cofactor>
</comment>
<dbReference type="PANTHER" id="PTHR45138">
    <property type="entry name" value="REGULATORY COMPONENTS OF SENSORY TRANSDUCTION SYSTEM"/>
    <property type="match status" value="1"/>
</dbReference>
<dbReference type="NCBIfam" id="TIGR00254">
    <property type="entry name" value="GGDEF"/>
    <property type="match status" value="1"/>
</dbReference>
<keyword evidence="4" id="KW-0472">Membrane</keyword>
<evidence type="ECO:0000256" key="3">
    <source>
        <dbReference type="ARBA" id="ARBA00034247"/>
    </source>
</evidence>
<dbReference type="SUPFAM" id="SSF55073">
    <property type="entry name" value="Nucleotide cyclase"/>
    <property type="match status" value="1"/>
</dbReference>
<comment type="caution">
    <text evidence="6">The sequence shown here is derived from an EMBL/GenBank/DDBJ whole genome shotgun (WGS) entry which is preliminary data.</text>
</comment>
<dbReference type="GO" id="GO:0052621">
    <property type="term" value="F:diguanylate cyclase activity"/>
    <property type="evidence" value="ECO:0007669"/>
    <property type="project" value="UniProtKB-EC"/>
</dbReference>
<dbReference type="EMBL" id="PNRG01000006">
    <property type="protein sequence ID" value="PMR81906.1"/>
    <property type="molecule type" value="Genomic_DNA"/>
</dbReference>
<dbReference type="InterPro" id="IPR029787">
    <property type="entry name" value="Nucleotide_cyclase"/>
</dbReference>
<keyword evidence="4" id="KW-0812">Transmembrane</keyword>
<gene>
    <name evidence="6" type="ORF">C1H70_03570</name>
</gene>
<dbReference type="PANTHER" id="PTHR45138:SF9">
    <property type="entry name" value="DIGUANYLATE CYCLASE DGCM-RELATED"/>
    <property type="match status" value="1"/>
</dbReference>
<sequence length="380" mass="42186">MKVDGFRIGLVTVIVVLFGLCGLAAGMYMTQARHLVGADYTAMVTDVVRAQEDPVKLRLGLDSLLDSPDSIHIQQVSHLMWLIPQRMESLRHSLENSDLPSQGYAPLLEELDYVKQQLPTLGERVERVMDERTPANLDSLRVLGLEVEEGLAWSYSELNELLHQASAEQRRMMGWLSTAVLLLLSMLVVVVGGLALSLLQIHRQRERLRELSETDALTGLSNRRKMQEMAQHDFARAARQGGALSLLVLDLDLFKEVNDRFGHPAGDKVLKAVADVLVKRVRESDVVARMESDVVARMGGEEFAVLLPDTDRDAATRFAERIRGDIERIALPEPADAHAITVSIGIATAAPGEGFDALYTRADRALYRAKARGRNRLEHA</sequence>
<dbReference type="OrthoDB" id="9812260at2"/>
<feature type="transmembrane region" description="Helical" evidence="4">
    <location>
        <begin position="6"/>
        <end position="28"/>
    </location>
</feature>
<evidence type="ECO:0000313" key="7">
    <source>
        <dbReference type="Proteomes" id="UP000235547"/>
    </source>
</evidence>
<protein>
    <recommendedName>
        <fullName evidence="2">diguanylate cyclase</fullName>
        <ecNumber evidence="2">2.7.7.65</ecNumber>
    </recommendedName>
</protein>
<dbReference type="InterPro" id="IPR043128">
    <property type="entry name" value="Rev_trsase/Diguanyl_cyclase"/>
</dbReference>
<dbReference type="RefSeq" id="WP_102586972.1">
    <property type="nucleotide sequence ID" value="NZ_BNAE01000001.1"/>
</dbReference>
<dbReference type="Proteomes" id="UP000235547">
    <property type="component" value="Unassembled WGS sequence"/>
</dbReference>
<evidence type="ECO:0000256" key="4">
    <source>
        <dbReference type="SAM" id="Phobius"/>
    </source>
</evidence>
<evidence type="ECO:0000259" key="5">
    <source>
        <dbReference type="PROSITE" id="PS50887"/>
    </source>
</evidence>
<evidence type="ECO:0000256" key="1">
    <source>
        <dbReference type="ARBA" id="ARBA00001946"/>
    </source>
</evidence>